<sequence>MRHLASCPEPQQHTESLLETACERLENLAPLNQQILNTLEPNTPRGTHPDSSFHFRDKWWTERTFKGSCNIHRPSDDGPSDSKRGRIACLIDRRRVDTPDNALRTKVHTIFDMPTITAIYRKLIVSLRGTEKSRTCEPTNTQTGARCT</sequence>
<evidence type="ECO:0000313" key="2">
    <source>
        <dbReference type="Proteomes" id="UP000532311"/>
    </source>
</evidence>
<keyword evidence="2" id="KW-1185">Reference proteome</keyword>
<protein>
    <submittedName>
        <fullName evidence="1">Condensin complex subunit 3</fullName>
    </submittedName>
</protein>
<accession>A0A8H5XPM8</accession>
<dbReference type="Proteomes" id="UP000532311">
    <property type="component" value="Unassembled WGS sequence"/>
</dbReference>
<organism evidence="1 2">
    <name type="scientific">Fusarium globosum</name>
    <dbReference type="NCBI Taxonomy" id="78864"/>
    <lineage>
        <taxon>Eukaryota</taxon>
        <taxon>Fungi</taxon>
        <taxon>Dikarya</taxon>
        <taxon>Ascomycota</taxon>
        <taxon>Pezizomycotina</taxon>
        <taxon>Sordariomycetes</taxon>
        <taxon>Hypocreomycetidae</taxon>
        <taxon>Hypocreales</taxon>
        <taxon>Nectriaceae</taxon>
        <taxon>Fusarium</taxon>
        <taxon>Fusarium fujikuroi species complex</taxon>
    </lineage>
</organism>
<comment type="caution">
    <text evidence="1">The sequence shown here is derived from an EMBL/GenBank/DDBJ whole genome shotgun (WGS) entry which is preliminary data.</text>
</comment>
<evidence type="ECO:0000313" key="1">
    <source>
        <dbReference type="EMBL" id="KAF5697165.1"/>
    </source>
</evidence>
<gene>
    <name evidence="1" type="ORF">FGLOB1_12964</name>
</gene>
<proteinExistence type="predicted"/>
<dbReference type="EMBL" id="JAAQPF010000765">
    <property type="protein sequence ID" value="KAF5697165.1"/>
    <property type="molecule type" value="Genomic_DNA"/>
</dbReference>
<name>A0A8H5XPM8_9HYPO</name>
<dbReference type="AlphaFoldDB" id="A0A8H5XPM8"/>
<reference evidence="1 2" key="1">
    <citation type="submission" date="2020-05" db="EMBL/GenBank/DDBJ databases">
        <title>Identification and distribution of gene clusters putatively required for synthesis of sphingolipid metabolism inhibitors in phylogenetically diverse species of the filamentous fungus Fusarium.</title>
        <authorList>
            <person name="Kim H.-S."/>
            <person name="Busman M."/>
            <person name="Brown D.W."/>
            <person name="Divon H."/>
            <person name="Uhlig S."/>
            <person name="Proctor R.H."/>
        </authorList>
    </citation>
    <scope>NUCLEOTIDE SEQUENCE [LARGE SCALE GENOMIC DNA]</scope>
    <source>
        <strain evidence="1 2">NRRL 26131</strain>
    </source>
</reference>